<proteinExistence type="predicted"/>
<dbReference type="Gene3D" id="1.10.1280.10">
    <property type="entry name" value="Di-copper center containing domain from catechol oxidase"/>
    <property type="match status" value="1"/>
</dbReference>
<gene>
    <name evidence="2" type="ORF">DYB34_012852</name>
</gene>
<comment type="caution">
    <text evidence="2">The sequence shown here is derived from an EMBL/GenBank/DDBJ whole genome shotgun (WGS) entry which is preliminary data.</text>
</comment>
<organism evidence="2 3">
    <name type="scientific">Aphanomyces astaci</name>
    <name type="common">Crayfish plague agent</name>
    <dbReference type="NCBI Taxonomy" id="112090"/>
    <lineage>
        <taxon>Eukaryota</taxon>
        <taxon>Sar</taxon>
        <taxon>Stramenopiles</taxon>
        <taxon>Oomycota</taxon>
        <taxon>Saprolegniomycetes</taxon>
        <taxon>Saprolegniales</taxon>
        <taxon>Verrucalvaceae</taxon>
        <taxon>Aphanomyces</taxon>
    </lineage>
</organism>
<evidence type="ECO:0000313" key="3">
    <source>
        <dbReference type="Proteomes" id="UP000283543"/>
    </source>
</evidence>
<dbReference type="Pfam" id="PF00264">
    <property type="entry name" value="Tyrosinase"/>
    <property type="match status" value="1"/>
</dbReference>
<name>A0A3R6ZGI7_APHAT</name>
<dbReference type="SUPFAM" id="SSF48056">
    <property type="entry name" value="Di-copper centre-containing domain"/>
    <property type="match status" value="1"/>
</dbReference>
<dbReference type="AlphaFoldDB" id="A0A3R6ZGI7"/>
<dbReference type="InterPro" id="IPR008922">
    <property type="entry name" value="Di-copper_centre_dom_sf"/>
</dbReference>
<sequence>MISDMGIANVRQSVLGGSNILTVSRNIESSPHNILHNTLNGPMANAQISPMDPIFFMHHNTIDLLHTIYYHCKVEPANLSDLQQQNDVRSFQGCSTSNGETVGPTSSLRMRLVVLDQAIEVANDHLVGSFFNDLPTQYYKLTDARQLGYSFVVKGLLGDLYTTCGSSRGSTRRLNSDQNVSHANVTIDHVVEPVVLAEDKNVLAFEDAVLAQADSQGLATDEAYLEVQKMNLLLQENCLPGSVADFTPEFKAEWHITGSSKSFALLQDIKSGANPVRIEHWQDILAQYFHCRGDVKEVA</sequence>
<feature type="domain" description="Tyrosinase copper-binding" evidence="1">
    <location>
        <begin position="52"/>
        <end position="63"/>
    </location>
</feature>
<reference evidence="2 3" key="1">
    <citation type="submission" date="2018-08" db="EMBL/GenBank/DDBJ databases">
        <title>Aphanomyces genome sequencing and annotation.</title>
        <authorList>
            <person name="Minardi D."/>
            <person name="Oidtmann B."/>
            <person name="Van Der Giezen M."/>
            <person name="Studholme D.J."/>
        </authorList>
    </citation>
    <scope>NUCLEOTIDE SEQUENCE [LARGE SCALE GENOMIC DNA]</scope>
    <source>
        <strain evidence="2 3">Si</strain>
    </source>
</reference>
<dbReference type="InterPro" id="IPR002227">
    <property type="entry name" value="Tyrosinase_Cu-bd"/>
</dbReference>
<dbReference type="EMBL" id="QUTB01007748">
    <property type="protein sequence ID" value="RHY44729.1"/>
    <property type="molecule type" value="Genomic_DNA"/>
</dbReference>
<protein>
    <recommendedName>
        <fullName evidence="1">Tyrosinase copper-binding domain-containing protein</fullName>
    </recommendedName>
</protein>
<dbReference type="GO" id="GO:0016491">
    <property type="term" value="F:oxidoreductase activity"/>
    <property type="evidence" value="ECO:0007669"/>
    <property type="project" value="InterPro"/>
</dbReference>
<dbReference type="Proteomes" id="UP000283543">
    <property type="component" value="Unassembled WGS sequence"/>
</dbReference>
<evidence type="ECO:0000313" key="2">
    <source>
        <dbReference type="EMBL" id="RHY44729.1"/>
    </source>
</evidence>
<dbReference type="VEuPathDB" id="FungiDB:H257_10703"/>
<dbReference type="PROSITE" id="PS00498">
    <property type="entry name" value="TYROSINASE_2"/>
    <property type="match status" value="1"/>
</dbReference>
<accession>A0A3R6ZGI7</accession>
<evidence type="ECO:0000259" key="1">
    <source>
        <dbReference type="PROSITE" id="PS00498"/>
    </source>
</evidence>